<keyword evidence="2" id="KW-0808">Transferase</keyword>
<dbReference type="Pfam" id="PF13508">
    <property type="entry name" value="Acetyltransf_7"/>
    <property type="match status" value="1"/>
</dbReference>
<organism evidence="2 3">
    <name type="scientific">Pseudoduganella lurida</name>
    <dbReference type="NCBI Taxonomy" id="1036180"/>
    <lineage>
        <taxon>Bacteria</taxon>
        <taxon>Pseudomonadati</taxon>
        <taxon>Pseudomonadota</taxon>
        <taxon>Betaproteobacteria</taxon>
        <taxon>Burkholderiales</taxon>
        <taxon>Oxalobacteraceae</taxon>
        <taxon>Telluria group</taxon>
        <taxon>Pseudoduganella</taxon>
    </lineage>
</organism>
<dbReference type="InterPro" id="IPR016181">
    <property type="entry name" value="Acyl_CoA_acyltransferase"/>
</dbReference>
<evidence type="ECO:0000259" key="1">
    <source>
        <dbReference type="PROSITE" id="PS51186"/>
    </source>
</evidence>
<dbReference type="RefSeq" id="WP_145652511.1">
    <property type="nucleotide sequence ID" value="NZ_VLLB01000011.1"/>
</dbReference>
<dbReference type="AlphaFoldDB" id="A0A562QXQ7"/>
<dbReference type="Gene3D" id="3.40.630.30">
    <property type="match status" value="1"/>
</dbReference>
<protein>
    <submittedName>
        <fullName evidence="2">Acetyltransferase (GNAT) family protein</fullName>
    </submittedName>
</protein>
<sequence length="220" mass="23794">MTTPPTVDLALLERWLACWSLARGLPLPRREDGGLVVDVGWSGQLRRHVFVDAGPALQACAAGIDAPFVYLKAAVMPQALRDALPHRWVLEQPRYLMHRAEAMSDGQAIDGTAPAGYTLVAEREHGAAVLRLADADGMTAASGRIVLNSGTAVFDRIETHAAHRRRGLARALMFALDARTAQADVRERLLVATEAGRTLYERLGWRVLAPYSTAVLPAGA</sequence>
<proteinExistence type="predicted"/>
<dbReference type="OrthoDB" id="4966223at2"/>
<keyword evidence="3" id="KW-1185">Reference proteome</keyword>
<dbReference type="SUPFAM" id="SSF55729">
    <property type="entry name" value="Acyl-CoA N-acyltransferases (Nat)"/>
    <property type="match status" value="1"/>
</dbReference>
<dbReference type="Proteomes" id="UP000318431">
    <property type="component" value="Unassembled WGS sequence"/>
</dbReference>
<evidence type="ECO:0000313" key="3">
    <source>
        <dbReference type="Proteomes" id="UP000318431"/>
    </source>
</evidence>
<feature type="domain" description="N-acetyltransferase" evidence="1">
    <location>
        <begin position="78"/>
        <end position="220"/>
    </location>
</feature>
<dbReference type="PROSITE" id="PS51186">
    <property type="entry name" value="GNAT"/>
    <property type="match status" value="1"/>
</dbReference>
<name>A0A562QXQ7_9BURK</name>
<dbReference type="InterPro" id="IPR000182">
    <property type="entry name" value="GNAT_dom"/>
</dbReference>
<dbReference type="EMBL" id="VLLB01000011">
    <property type="protein sequence ID" value="TWI61582.1"/>
    <property type="molecule type" value="Genomic_DNA"/>
</dbReference>
<evidence type="ECO:0000313" key="2">
    <source>
        <dbReference type="EMBL" id="TWI61582.1"/>
    </source>
</evidence>
<reference evidence="2 3" key="1">
    <citation type="journal article" date="2015" name="Stand. Genomic Sci.">
        <title>Genomic Encyclopedia of Bacterial and Archaeal Type Strains, Phase III: the genomes of soil and plant-associated and newly described type strains.</title>
        <authorList>
            <person name="Whitman W.B."/>
            <person name="Woyke T."/>
            <person name="Klenk H.P."/>
            <person name="Zhou Y."/>
            <person name="Lilburn T.G."/>
            <person name="Beck B.J."/>
            <person name="De Vos P."/>
            <person name="Vandamme P."/>
            <person name="Eisen J.A."/>
            <person name="Garrity G."/>
            <person name="Hugenholtz P."/>
            <person name="Kyrpides N.C."/>
        </authorList>
    </citation>
    <scope>NUCLEOTIDE SEQUENCE [LARGE SCALE GENOMIC DNA]</scope>
    <source>
        <strain evidence="2 3">CGMCC 1.10822</strain>
    </source>
</reference>
<gene>
    <name evidence="2" type="ORF">IP91_04663</name>
</gene>
<dbReference type="GO" id="GO:0016747">
    <property type="term" value="F:acyltransferase activity, transferring groups other than amino-acyl groups"/>
    <property type="evidence" value="ECO:0007669"/>
    <property type="project" value="InterPro"/>
</dbReference>
<accession>A0A562QXQ7</accession>
<comment type="caution">
    <text evidence="2">The sequence shown here is derived from an EMBL/GenBank/DDBJ whole genome shotgun (WGS) entry which is preliminary data.</text>
</comment>